<evidence type="ECO:0000256" key="3">
    <source>
        <dbReference type="ARBA" id="ARBA00022723"/>
    </source>
</evidence>
<comment type="cofactor">
    <cofactor evidence="1">
        <name>Fe(3+)</name>
        <dbReference type="ChEBI" id="CHEBI:29034"/>
    </cofactor>
</comment>
<dbReference type="Pfam" id="PF04444">
    <property type="entry name" value="Dioxygenase_N"/>
    <property type="match status" value="1"/>
</dbReference>
<keyword evidence="5" id="KW-0560">Oxidoreductase</keyword>
<gene>
    <name evidence="9" type="ORF">SAMN02927914_04651</name>
</gene>
<protein>
    <submittedName>
        <fullName evidence="9">Protocatechuate 3,4-dioxygenase beta subunit</fullName>
    </submittedName>
</protein>
<keyword evidence="3" id="KW-0479">Metal-binding</keyword>
<dbReference type="Proteomes" id="UP000198588">
    <property type="component" value="Unassembled WGS sequence"/>
</dbReference>
<sequence length="287" mass="31498">MSQTGIPSFNEANSAEMVAQRLSKAKAGPLPRFLATVVDHLHQIVKETRPTASDWRQAIAFLTEIGHASDDKRQEWVLLSDLLGVTALVEDINSRRPSGATPNTGRGPFYRADAPRLPLGTNISLDGVGAPLTVSGRVIDLDGMPIPGSTVETWQANAQGFYENQQPDLQPEFNLRGVFITDRDGRFHYRTVKPTGYGVPDDGPVGQMLGRLNYPLSRPAHLHFLIRADNFETLTTQVFERGDPRLGEDALFGVKPELVGDFKRVGDGWSLDFSFVMAMARKGNLAA</sequence>
<dbReference type="Pfam" id="PF00775">
    <property type="entry name" value="Dioxygenase_C"/>
    <property type="match status" value="1"/>
</dbReference>
<feature type="domain" description="Intradiol ring-cleavage dioxygenases" evidence="7">
    <location>
        <begin position="126"/>
        <end position="268"/>
    </location>
</feature>
<proteinExistence type="inferred from homology"/>
<feature type="domain" description="Catechol dioxygenase N-terminal" evidence="8">
    <location>
        <begin position="35"/>
        <end position="101"/>
    </location>
</feature>
<dbReference type="EMBL" id="FMXM01000016">
    <property type="protein sequence ID" value="SDA92098.1"/>
    <property type="molecule type" value="Genomic_DNA"/>
</dbReference>
<dbReference type="InterPro" id="IPR000627">
    <property type="entry name" value="Intradiol_dOase_C"/>
</dbReference>
<evidence type="ECO:0000259" key="8">
    <source>
        <dbReference type="Pfam" id="PF04444"/>
    </source>
</evidence>
<evidence type="ECO:0000256" key="4">
    <source>
        <dbReference type="ARBA" id="ARBA00022964"/>
    </source>
</evidence>
<comment type="similarity">
    <text evidence="2">Belongs to the intradiol ring-cleavage dioxygenase family.</text>
</comment>
<keyword evidence="4 9" id="KW-0223">Dioxygenase</keyword>
<organism evidence="9 10">
    <name type="scientific">Mesorhizobium qingshengii</name>
    <dbReference type="NCBI Taxonomy" id="1165689"/>
    <lineage>
        <taxon>Bacteria</taxon>
        <taxon>Pseudomonadati</taxon>
        <taxon>Pseudomonadota</taxon>
        <taxon>Alphaproteobacteria</taxon>
        <taxon>Hyphomicrobiales</taxon>
        <taxon>Phyllobacteriaceae</taxon>
        <taxon>Mesorhizobium</taxon>
    </lineage>
</organism>
<evidence type="ECO:0000313" key="9">
    <source>
        <dbReference type="EMBL" id="SDA92098.1"/>
    </source>
</evidence>
<evidence type="ECO:0000256" key="5">
    <source>
        <dbReference type="ARBA" id="ARBA00023002"/>
    </source>
</evidence>
<dbReference type="GO" id="GO:0008199">
    <property type="term" value="F:ferric iron binding"/>
    <property type="evidence" value="ECO:0007669"/>
    <property type="project" value="InterPro"/>
</dbReference>
<evidence type="ECO:0000256" key="2">
    <source>
        <dbReference type="ARBA" id="ARBA00007825"/>
    </source>
</evidence>
<keyword evidence="6" id="KW-0408">Iron</keyword>
<dbReference type="RefSeq" id="WP_091582744.1">
    <property type="nucleotide sequence ID" value="NZ_FMXM01000016.1"/>
</dbReference>
<dbReference type="InterPro" id="IPR050770">
    <property type="entry name" value="Intradiol_RC_Dioxygenase"/>
</dbReference>
<reference evidence="9 10" key="1">
    <citation type="submission" date="2016-10" db="EMBL/GenBank/DDBJ databases">
        <authorList>
            <person name="de Groot N.N."/>
        </authorList>
    </citation>
    <scope>NUCLEOTIDE SEQUENCE [LARGE SCALE GENOMIC DNA]</scope>
    <source>
        <strain evidence="9 10">CGMCC 1.12097</strain>
    </source>
</reference>
<accession>A0A1G5ZAY4</accession>
<dbReference type="Gene3D" id="2.60.130.10">
    <property type="entry name" value="Aromatic compound dioxygenase"/>
    <property type="match status" value="1"/>
</dbReference>
<name>A0A1G5ZAY4_9HYPH</name>
<dbReference type="STRING" id="1165689.SAMN02927914_04651"/>
<dbReference type="SUPFAM" id="SSF49482">
    <property type="entry name" value="Aromatic compound dioxygenase"/>
    <property type="match status" value="1"/>
</dbReference>
<evidence type="ECO:0000256" key="6">
    <source>
        <dbReference type="ARBA" id="ARBA00023004"/>
    </source>
</evidence>
<dbReference type="PANTHER" id="PTHR33711">
    <property type="entry name" value="DIOXYGENASE, PUTATIVE (AFU_ORTHOLOGUE AFUA_2G02910)-RELATED"/>
    <property type="match status" value="1"/>
</dbReference>
<dbReference type="InterPro" id="IPR007535">
    <property type="entry name" value="Catechol_dOase_N"/>
</dbReference>
<dbReference type="GO" id="GO:0018576">
    <property type="term" value="F:catechol 1,2-dioxygenase activity"/>
    <property type="evidence" value="ECO:0007669"/>
    <property type="project" value="InterPro"/>
</dbReference>
<dbReference type="GO" id="GO:0009712">
    <property type="term" value="P:catechol-containing compound metabolic process"/>
    <property type="evidence" value="ECO:0007669"/>
    <property type="project" value="InterPro"/>
</dbReference>
<dbReference type="PANTHER" id="PTHR33711:SF7">
    <property type="entry name" value="INTRADIOL RING-CLEAVAGE DIOXYGENASES DOMAIN-CONTAINING PROTEIN-RELATED"/>
    <property type="match status" value="1"/>
</dbReference>
<dbReference type="AlphaFoldDB" id="A0A1G5ZAY4"/>
<evidence type="ECO:0000259" key="7">
    <source>
        <dbReference type="Pfam" id="PF00775"/>
    </source>
</evidence>
<dbReference type="OrthoDB" id="9800887at2"/>
<dbReference type="InterPro" id="IPR015889">
    <property type="entry name" value="Intradiol_dOase_core"/>
</dbReference>
<evidence type="ECO:0000313" key="10">
    <source>
        <dbReference type="Proteomes" id="UP000198588"/>
    </source>
</evidence>
<evidence type="ECO:0000256" key="1">
    <source>
        <dbReference type="ARBA" id="ARBA00001965"/>
    </source>
</evidence>